<evidence type="ECO:0000256" key="2">
    <source>
        <dbReference type="ARBA" id="ARBA00022525"/>
    </source>
</evidence>
<evidence type="ECO:0000256" key="1">
    <source>
        <dbReference type="ARBA" id="ARBA00004613"/>
    </source>
</evidence>
<dbReference type="AlphaFoldDB" id="A0A6G1L3R0"/>
<protein>
    <recommendedName>
        <fullName evidence="7">AA1-like domain-containing protein</fullName>
    </recommendedName>
</protein>
<dbReference type="GO" id="GO:0005576">
    <property type="term" value="C:extracellular region"/>
    <property type="evidence" value="ECO:0007669"/>
    <property type="project" value="UniProtKB-SubCell"/>
</dbReference>
<evidence type="ECO:0000256" key="5">
    <source>
        <dbReference type="PROSITE-ProRule" id="PRU01243"/>
    </source>
</evidence>
<organism evidence="8 9">
    <name type="scientific">Teratosphaeria nubilosa</name>
    <dbReference type="NCBI Taxonomy" id="161662"/>
    <lineage>
        <taxon>Eukaryota</taxon>
        <taxon>Fungi</taxon>
        <taxon>Dikarya</taxon>
        <taxon>Ascomycota</taxon>
        <taxon>Pezizomycotina</taxon>
        <taxon>Dothideomycetes</taxon>
        <taxon>Dothideomycetidae</taxon>
        <taxon>Mycosphaerellales</taxon>
        <taxon>Teratosphaeriaceae</taxon>
        <taxon>Teratosphaeria</taxon>
    </lineage>
</organism>
<gene>
    <name evidence="8" type="ORF">EJ03DRAFT_156244</name>
</gene>
<evidence type="ECO:0000256" key="4">
    <source>
        <dbReference type="ARBA" id="ARBA00023157"/>
    </source>
</evidence>
<dbReference type="PROSITE" id="PS51895">
    <property type="entry name" value="AA1"/>
    <property type="match status" value="1"/>
</dbReference>
<evidence type="ECO:0000256" key="6">
    <source>
        <dbReference type="SAM" id="SignalP"/>
    </source>
</evidence>
<evidence type="ECO:0000259" key="7">
    <source>
        <dbReference type="PROSITE" id="PS51895"/>
    </source>
</evidence>
<keyword evidence="3 6" id="KW-0732">Signal</keyword>
<keyword evidence="9" id="KW-1185">Reference proteome</keyword>
<feature type="domain" description="AA1-like" evidence="7">
    <location>
        <begin position="26"/>
        <end position="159"/>
    </location>
</feature>
<accession>A0A6G1L3R0</accession>
<proteinExistence type="predicted"/>
<evidence type="ECO:0000256" key="3">
    <source>
        <dbReference type="ARBA" id="ARBA00022729"/>
    </source>
</evidence>
<reference evidence="8" key="1">
    <citation type="journal article" date="2020" name="Stud. Mycol.">
        <title>101 Dothideomycetes genomes: a test case for predicting lifestyles and emergence of pathogens.</title>
        <authorList>
            <person name="Haridas S."/>
            <person name="Albert R."/>
            <person name="Binder M."/>
            <person name="Bloem J."/>
            <person name="Labutti K."/>
            <person name="Salamov A."/>
            <person name="Andreopoulos B."/>
            <person name="Baker S."/>
            <person name="Barry K."/>
            <person name="Bills G."/>
            <person name="Bluhm B."/>
            <person name="Cannon C."/>
            <person name="Castanera R."/>
            <person name="Culley D."/>
            <person name="Daum C."/>
            <person name="Ezra D."/>
            <person name="Gonzalez J."/>
            <person name="Henrissat B."/>
            <person name="Kuo A."/>
            <person name="Liang C."/>
            <person name="Lipzen A."/>
            <person name="Lutzoni F."/>
            <person name="Magnuson J."/>
            <person name="Mondo S."/>
            <person name="Nolan M."/>
            <person name="Ohm R."/>
            <person name="Pangilinan J."/>
            <person name="Park H.-J."/>
            <person name="Ramirez L."/>
            <person name="Alfaro M."/>
            <person name="Sun H."/>
            <person name="Tritt A."/>
            <person name="Yoshinaga Y."/>
            <person name="Zwiers L.-H."/>
            <person name="Turgeon B."/>
            <person name="Goodwin S."/>
            <person name="Spatafora J."/>
            <person name="Crous P."/>
            <person name="Grigoriev I."/>
        </authorList>
    </citation>
    <scope>NUCLEOTIDE SEQUENCE</scope>
    <source>
        <strain evidence="8">CBS 116005</strain>
    </source>
</reference>
<keyword evidence="4" id="KW-1015">Disulfide bond</keyword>
<feature type="chain" id="PRO_5026256084" description="AA1-like domain-containing protein" evidence="6">
    <location>
        <begin position="19"/>
        <end position="165"/>
    </location>
</feature>
<sequence>MKFTTALITALFSVGALAAPSITKRQDTVTYKIHDFTERKYNGVNISTLFFNIESPPNSGGNIKFECAPFVFPTGKTSSTFEAGHVYFCYKDSPYSFSFVPGDAQKGTWAKLNLWQTDSKTKTYVGDVEFREPPCRAAGPGKDTVCEAQEDYQIHMSVAGSPTEK</sequence>
<comment type="caution">
    <text evidence="5">Lacks conserved residue(s) required for the propagation of feature annotation.</text>
</comment>
<comment type="subcellular location">
    <subcellularLocation>
        <location evidence="1">Secreted</location>
    </subcellularLocation>
</comment>
<dbReference type="OrthoDB" id="3928926at2759"/>
<evidence type="ECO:0000313" key="8">
    <source>
        <dbReference type="EMBL" id="KAF2767330.1"/>
    </source>
</evidence>
<dbReference type="InterPro" id="IPR032382">
    <property type="entry name" value="AltA1"/>
</dbReference>
<dbReference type="EMBL" id="ML995857">
    <property type="protein sequence ID" value="KAF2767330.1"/>
    <property type="molecule type" value="Genomic_DNA"/>
</dbReference>
<evidence type="ECO:0000313" key="9">
    <source>
        <dbReference type="Proteomes" id="UP000799436"/>
    </source>
</evidence>
<dbReference type="Proteomes" id="UP000799436">
    <property type="component" value="Unassembled WGS sequence"/>
</dbReference>
<dbReference type="Gene3D" id="2.40.350.20">
    <property type="match status" value="1"/>
</dbReference>
<feature type="signal peptide" evidence="6">
    <location>
        <begin position="1"/>
        <end position="18"/>
    </location>
</feature>
<name>A0A6G1L3R0_9PEZI</name>
<keyword evidence="2" id="KW-0964">Secreted</keyword>